<name>A0AB35I368_MICTH</name>
<dbReference type="Proteomes" id="UP001209730">
    <property type="component" value="Unassembled WGS sequence"/>
</dbReference>
<evidence type="ECO:0000313" key="2">
    <source>
        <dbReference type="Proteomes" id="UP001209730"/>
    </source>
</evidence>
<proteinExistence type="predicted"/>
<accession>A0AB35I368</accession>
<evidence type="ECO:0000313" key="1">
    <source>
        <dbReference type="EMBL" id="MCX2802820.1"/>
    </source>
</evidence>
<protein>
    <submittedName>
        <fullName evidence="1">Uncharacterized protein</fullName>
    </submittedName>
</protein>
<sequence length="41" mass="4401">MTQDNENTAAISAMAEILSDQGFDGLASAFLVLLNELMLIE</sequence>
<dbReference type="RefSeq" id="WP_266066531.1">
    <property type="nucleotide sequence ID" value="NZ_JAPHQB010000024.1"/>
</dbReference>
<comment type="caution">
    <text evidence="1">The sequence shown here is derived from an EMBL/GenBank/DDBJ whole genome shotgun (WGS) entry which is preliminary data.</text>
</comment>
<dbReference type="AlphaFoldDB" id="A0AB35I368"/>
<organism evidence="1 2">
    <name type="scientific">Microbulbifer thermotolerans</name>
    <dbReference type="NCBI Taxonomy" id="252514"/>
    <lineage>
        <taxon>Bacteria</taxon>
        <taxon>Pseudomonadati</taxon>
        <taxon>Pseudomonadota</taxon>
        <taxon>Gammaproteobacteria</taxon>
        <taxon>Cellvibrionales</taxon>
        <taxon>Microbulbiferaceae</taxon>
        <taxon>Microbulbifer</taxon>
    </lineage>
</organism>
<gene>
    <name evidence="1" type="ORF">OQJ68_13580</name>
</gene>
<reference evidence="1" key="1">
    <citation type="submission" date="2022-11" db="EMBL/GenBank/DDBJ databases">
        <title>Chitin-degrading and fungicidal potential of chitinolytic bacterial strains from marine environment of the Pacific Ocean regions.</title>
        <authorList>
            <person name="Pentekhina I."/>
            <person name="Nedashkovskaya O."/>
            <person name="Seitkalieva A."/>
            <person name="Podvolotskaya A."/>
            <person name="Tekutyeva L."/>
            <person name="Balabanova L."/>
        </authorList>
    </citation>
    <scope>NUCLEOTIDE SEQUENCE</scope>
    <source>
        <strain evidence="1">KMM 6838</strain>
    </source>
</reference>
<dbReference type="EMBL" id="JAPHQB010000024">
    <property type="protein sequence ID" value="MCX2802820.1"/>
    <property type="molecule type" value="Genomic_DNA"/>
</dbReference>